<keyword evidence="2" id="KW-1185">Reference proteome</keyword>
<sequence>MLSCNDRDVNIDDRDDGGQCIDVDDVRKRETSISSRVIASSHRPSFILESFVVPTFDISGDVGPGAALKANWETKMDVKNMNRRSSVVIKHAETTLMYRSVELDMSSKDNVEVQKESTVHIMDGFSFPSTRKSYNIEWVATEIAKDRKRGEIMFDLKIEVQVMIKSRVLIKIDKLRLYCEGITLNFKNISSNIPTWDGSNRECKSGL</sequence>
<organism evidence="1 2">
    <name type="scientific">Capsicum baccatum</name>
    <name type="common">Peruvian pepper</name>
    <dbReference type="NCBI Taxonomy" id="33114"/>
    <lineage>
        <taxon>Eukaryota</taxon>
        <taxon>Viridiplantae</taxon>
        <taxon>Streptophyta</taxon>
        <taxon>Embryophyta</taxon>
        <taxon>Tracheophyta</taxon>
        <taxon>Spermatophyta</taxon>
        <taxon>Magnoliopsida</taxon>
        <taxon>eudicotyledons</taxon>
        <taxon>Gunneridae</taxon>
        <taxon>Pentapetalae</taxon>
        <taxon>asterids</taxon>
        <taxon>lamiids</taxon>
        <taxon>Solanales</taxon>
        <taxon>Solanaceae</taxon>
        <taxon>Solanoideae</taxon>
        <taxon>Capsiceae</taxon>
        <taxon>Capsicum</taxon>
    </lineage>
</organism>
<reference evidence="2" key="2">
    <citation type="journal article" date="2017" name="J. Anim. Genet.">
        <title>Multiple reference genome sequences of hot pepper reveal the massive evolution of plant disease resistance genes by retroduplication.</title>
        <authorList>
            <person name="Kim S."/>
            <person name="Park J."/>
            <person name="Yeom S.-I."/>
            <person name="Kim Y.-M."/>
            <person name="Seo E."/>
            <person name="Kim K.-T."/>
            <person name="Kim M.-S."/>
            <person name="Lee J.M."/>
            <person name="Cheong K."/>
            <person name="Shin H.-S."/>
            <person name="Kim S.-B."/>
            <person name="Han K."/>
            <person name="Lee J."/>
            <person name="Park M."/>
            <person name="Lee H.-A."/>
            <person name="Lee H.-Y."/>
            <person name="Lee Y."/>
            <person name="Oh S."/>
            <person name="Lee J.H."/>
            <person name="Choi E."/>
            <person name="Choi E."/>
            <person name="Lee S.E."/>
            <person name="Jeon J."/>
            <person name="Kim H."/>
            <person name="Choi G."/>
            <person name="Song H."/>
            <person name="Lee J."/>
            <person name="Lee S.-C."/>
            <person name="Kwon J.-K."/>
            <person name="Lee H.-Y."/>
            <person name="Koo N."/>
            <person name="Hong Y."/>
            <person name="Kim R.W."/>
            <person name="Kang W.-H."/>
            <person name="Huh J.H."/>
            <person name="Kang B.-C."/>
            <person name="Yang T.-J."/>
            <person name="Lee Y.-H."/>
            <person name="Bennetzen J.L."/>
            <person name="Choi D."/>
        </authorList>
    </citation>
    <scope>NUCLEOTIDE SEQUENCE [LARGE SCALE GENOMIC DNA]</scope>
    <source>
        <strain evidence="2">cv. PBC81</strain>
    </source>
</reference>
<protein>
    <submittedName>
        <fullName evidence="1">Uncharacterized protein</fullName>
    </submittedName>
</protein>
<dbReference type="Proteomes" id="UP000224567">
    <property type="component" value="Unassembled WGS sequence"/>
</dbReference>
<gene>
    <name evidence="1" type="ORF">CQW23_02692</name>
</gene>
<dbReference type="EMBL" id="MLFT02000001">
    <property type="protein sequence ID" value="PHT60329.1"/>
    <property type="molecule type" value="Genomic_DNA"/>
</dbReference>
<reference evidence="1 2" key="1">
    <citation type="journal article" date="2017" name="Genome Biol.">
        <title>New reference genome sequences of hot pepper reveal the massive evolution of plant disease-resistance genes by retroduplication.</title>
        <authorList>
            <person name="Kim S."/>
            <person name="Park J."/>
            <person name="Yeom S.I."/>
            <person name="Kim Y.M."/>
            <person name="Seo E."/>
            <person name="Kim K.T."/>
            <person name="Kim M.S."/>
            <person name="Lee J.M."/>
            <person name="Cheong K."/>
            <person name="Shin H.S."/>
            <person name="Kim S.B."/>
            <person name="Han K."/>
            <person name="Lee J."/>
            <person name="Park M."/>
            <person name="Lee H.A."/>
            <person name="Lee H.Y."/>
            <person name="Lee Y."/>
            <person name="Oh S."/>
            <person name="Lee J.H."/>
            <person name="Choi E."/>
            <person name="Choi E."/>
            <person name="Lee S.E."/>
            <person name="Jeon J."/>
            <person name="Kim H."/>
            <person name="Choi G."/>
            <person name="Song H."/>
            <person name="Lee J."/>
            <person name="Lee S.C."/>
            <person name="Kwon J.K."/>
            <person name="Lee H.Y."/>
            <person name="Koo N."/>
            <person name="Hong Y."/>
            <person name="Kim R.W."/>
            <person name="Kang W.H."/>
            <person name="Huh J.H."/>
            <person name="Kang B.C."/>
            <person name="Yang T.J."/>
            <person name="Lee Y.H."/>
            <person name="Bennetzen J.L."/>
            <person name="Choi D."/>
        </authorList>
    </citation>
    <scope>NUCLEOTIDE SEQUENCE [LARGE SCALE GENOMIC DNA]</scope>
    <source>
        <strain evidence="2">cv. PBC81</strain>
    </source>
</reference>
<name>A0A2G2XSA0_CAPBA</name>
<evidence type="ECO:0000313" key="1">
    <source>
        <dbReference type="EMBL" id="PHT60329.1"/>
    </source>
</evidence>
<dbReference type="OrthoDB" id="695142at2759"/>
<accession>A0A2G2XSA0</accession>
<dbReference type="AlphaFoldDB" id="A0A2G2XSA0"/>
<proteinExistence type="predicted"/>
<comment type="caution">
    <text evidence="1">The sequence shown here is derived from an EMBL/GenBank/DDBJ whole genome shotgun (WGS) entry which is preliminary data.</text>
</comment>
<evidence type="ECO:0000313" key="2">
    <source>
        <dbReference type="Proteomes" id="UP000224567"/>
    </source>
</evidence>